<evidence type="ECO:0000313" key="9">
    <source>
        <dbReference type="Proteomes" id="UP001497457"/>
    </source>
</evidence>
<evidence type="ECO:0000256" key="6">
    <source>
        <dbReference type="SAM" id="SignalP"/>
    </source>
</evidence>
<evidence type="ECO:0000256" key="2">
    <source>
        <dbReference type="ARBA" id="ARBA00022670"/>
    </source>
</evidence>
<keyword evidence="9" id="KW-1185">Reference proteome</keyword>
<reference evidence="8" key="1">
    <citation type="submission" date="2024-10" db="EMBL/GenBank/DDBJ databases">
        <authorList>
            <person name="Ryan C."/>
        </authorList>
    </citation>
    <scope>NUCLEOTIDE SEQUENCE [LARGE SCALE GENOMIC DNA]</scope>
</reference>
<dbReference type="AlphaFoldDB" id="A0ABC9AMX1"/>
<feature type="signal peptide" evidence="6">
    <location>
        <begin position="1"/>
        <end position="17"/>
    </location>
</feature>
<dbReference type="FunFam" id="2.40.70.10:FF:000033">
    <property type="entry name" value="Aspartyl protease family protein"/>
    <property type="match status" value="1"/>
</dbReference>
<evidence type="ECO:0000256" key="5">
    <source>
        <dbReference type="ARBA" id="ARBA00023180"/>
    </source>
</evidence>
<dbReference type="Pfam" id="PF14541">
    <property type="entry name" value="TAXi_C"/>
    <property type="match status" value="1"/>
</dbReference>
<sequence length="414" mass="43276">MAAKAALLAVMATFLLAAPTAMSSKRQGFRVTMIRTETAINYTRAAYSSRQRLSILAARLDAAAGASTETPLQHDGGGGAYNMEFSIGTPPLNLLALADTGSDLVWVKCGDCTSCTPQGSKSYYPDMSSSFSNITCSDPLCAALQGPGNQCSDSGAECDYLYRYGSSTDAHHYTQGFLGSETVTLGSDAVPGIGFGCTTMSEGGFGTGSGLVGLGRGQLSLVRQLQVGSFSYCLPSDPSKKSPLLFGSGALTGDGVQSTPLLQTRDTFYTVNLQGISIGSVTTAGTNIVFDSGTTLTLLADPVYTAAKNAILSQTALPQADHSSDGYEACFVATENDISGAAPKMVLHFDGADMDLPVDNYFRDMGDGSMCWVVQSSPAGGLSIVGNIMQMNYNIRHDIDNFVLSFQPANCDTV</sequence>
<dbReference type="EMBL" id="OZ075131">
    <property type="protein sequence ID" value="CAL4981548.1"/>
    <property type="molecule type" value="Genomic_DNA"/>
</dbReference>
<keyword evidence="2" id="KW-0645">Protease</keyword>
<dbReference type="GO" id="GO:0006508">
    <property type="term" value="P:proteolysis"/>
    <property type="evidence" value="ECO:0007669"/>
    <property type="project" value="UniProtKB-KW"/>
</dbReference>
<dbReference type="InterPro" id="IPR051708">
    <property type="entry name" value="Plant_Aspart_Prot_A1"/>
</dbReference>
<organism evidence="8 9">
    <name type="scientific">Urochloa decumbens</name>
    <dbReference type="NCBI Taxonomy" id="240449"/>
    <lineage>
        <taxon>Eukaryota</taxon>
        <taxon>Viridiplantae</taxon>
        <taxon>Streptophyta</taxon>
        <taxon>Embryophyta</taxon>
        <taxon>Tracheophyta</taxon>
        <taxon>Spermatophyta</taxon>
        <taxon>Magnoliopsida</taxon>
        <taxon>Liliopsida</taxon>
        <taxon>Poales</taxon>
        <taxon>Poaceae</taxon>
        <taxon>PACMAD clade</taxon>
        <taxon>Panicoideae</taxon>
        <taxon>Panicodae</taxon>
        <taxon>Paniceae</taxon>
        <taxon>Melinidinae</taxon>
        <taxon>Urochloa</taxon>
    </lineage>
</organism>
<evidence type="ECO:0000256" key="4">
    <source>
        <dbReference type="ARBA" id="ARBA00022801"/>
    </source>
</evidence>
<name>A0ABC9AMX1_9POAL</name>
<accession>A0ABC9AMX1</accession>
<proteinExistence type="inferred from homology"/>
<dbReference type="Proteomes" id="UP001497457">
    <property type="component" value="Chromosome 21rd"/>
</dbReference>
<keyword evidence="5" id="KW-0325">Glycoprotein</keyword>
<feature type="chain" id="PRO_5044890187" description="Peptidase A1 domain-containing protein" evidence="6">
    <location>
        <begin position="18"/>
        <end position="414"/>
    </location>
</feature>
<evidence type="ECO:0000313" key="8">
    <source>
        <dbReference type="EMBL" id="CAL4981548.1"/>
    </source>
</evidence>
<comment type="similarity">
    <text evidence="1">Belongs to the peptidase A1 family.</text>
</comment>
<dbReference type="Pfam" id="PF14543">
    <property type="entry name" value="TAXi_N"/>
    <property type="match status" value="1"/>
</dbReference>
<dbReference type="SUPFAM" id="SSF50630">
    <property type="entry name" value="Acid proteases"/>
    <property type="match status" value="1"/>
</dbReference>
<dbReference type="InterPro" id="IPR021109">
    <property type="entry name" value="Peptidase_aspartic_dom_sf"/>
</dbReference>
<protein>
    <recommendedName>
        <fullName evidence="7">Peptidase A1 domain-containing protein</fullName>
    </recommendedName>
</protein>
<dbReference type="PANTHER" id="PTHR47967:SF20">
    <property type="entry name" value="OS01G0696800 PROTEIN"/>
    <property type="match status" value="1"/>
</dbReference>
<dbReference type="InterPro" id="IPR032799">
    <property type="entry name" value="TAXi_C"/>
</dbReference>
<evidence type="ECO:0000256" key="1">
    <source>
        <dbReference type="ARBA" id="ARBA00007447"/>
    </source>
</evidence>
<keyword evidence="3" id="KW-0064">Aspartyl protease</keyword>
<evidence type="ECO:0000259" key="7">
    <source>
        <dbReference type="PROSITE" id="PS51767"/>
    </source>
</evidence>
<dbReference type="InterPro" id="IPR032861">
    <property type="entry name" value="TAXi_N"/>
</dbReference>
<dbReference type="PROSITE" id="PS51767">
    <property type="entry name" value="PEPTIDASE_A1"/>
    <property type="match status" value="1"/>
</dbReference>
<dbReference type="CDD" id="cd05476">
    <property type="entry name" value="pepsin_A_like_plant"/>
    <property type="match status" value="1"/>
</dbReference>
<keyword evidence="6" id="KW-0732">Signal</keyword>
<feature type="domain" description="Peptidase A1" evidence="7">
    <location>
        <begin position="81"/>
        <end position="407"/>
    </location>
</feature>
<gene>
    <name evidence="8" type="ORF">URODEC1_LOCUS56193</name>
</gene>
<dbReference type="PANTHER" id="PTHR47967">
    <property type="entry name" value="OS07G0603500 PROTEIN-RELATED"/>
    <property type="match status" value="1"/>
</dbReference>
<evidence type="ECO:0000256" key="3">
    <source>
        <dbReference type="ARBA" id="ARBA00022750"/>
    </source>
</evidence>
<dbReference type="Gene3D" id="2.40.70.10">
    <property type="entry name" value="Acid Proteases"/>
    <property type="match status" value="2"/>
</dbReference>
<keyword evidence="4" id="KW-0378">Hydrolase</keyword>
<dbReference type="GO" id="GO:0004190">
    <property type="term" value="F:aspartic-type endopeptidase activity"/>
    <property type="evidence" value="ECO:0007669"/>
    <property type="project" value="UniProtKB-KW"/>
</dbReference>
<dbReference type="InterPro" id="IPR034161">
    <property type="entry name" value="Pepsin-like_plant"/>
</dbReference>
<dbReference type="InterPro" id="IPR033121">
    <property type="entry name" value="PEPTIDASE_A1"/>
</dbReference>